<dbReference type="Pfam" id="PF05046">
    <property type="entry name" value="Img2"/>
    <property type="match status" value="1"/>
</dbReference>
<evidence type="ECO:0000256" key="2">
    <source>
        <dbReference type="ARBA" id="ARBA00005677"/>
    </source>
</evidence>
<evidence type="ECO:0000313" key="8">
    <source>
        <dbReference type="Proteomes" id="UP000837801"/>
    </source>
</evidence>
<name>A0A9P0QNJ3_9ASCO</name>
<protein>
    <recommendedName>
        <fullName evidence="6">Large ribosomal subunit protein mL49</fullName>
    </recommendedName>
</protein>
<evidence type="ECO:0000256" key="3">
    <source>
        <dbReference type="ARBA" id="ARBA00022980"/>
    </source>
</evidence>
<comment type="subcellular location">
    <subcellularLocation>
        <location evidence="1">Mitochondrion</location>
    </subcellularLocation>
</comment>
<accession>A0A9P0QNJ3</accession>
<comment type="caution">
    <text evidence="7">The sequence shown here is derived from an EMBL/GenBank/DDBJ whole genome shotgun (WGS) entry which is preliminary data.</text>
</comment>
<evidence type="ECO:0000256" key="1">
    <source>
        <dbReference type="ARBA" id="ARBA00004173"/>
    </source>
</evidence>
<keyword evidence="5" id="KW-0687">Ribonucleoprotein</keyword>
<keyword evidence="8" id="KW-1185">Reference proteome</keyword>
<dbReference type="OrthoDB" id="19439at2759"/>
<dbReference type="AlphaFoldDB" id="A0A9P0QNJ3"/>
<evidence type="ECO:0000256" key="6">
    <source>
        <dbReference type="ARBA" id="ARBA00035191"/>
    </source>
</evidence>
<evidence type="ECO:0000256" key="4">
    <source>
        <dbReference type="ARBA" id="ARBA00023128"/>
    </source>
</evidence>
<sequence>MPVVKKAIKTVYLDTIPHVVKPFEFPALSSIKASDLPNNGFGNKNYYIPKTKFGHWPVYLRIQNTKITTEIKRLKGDLIQFKSDLLESVPGLEARHISVNQQTGNVNVKGDLVDILKEVFTQKVKSEKLNEK</sequence>
<keyword evidence="3 7" id="KW-0689">Ribosomal protein</keyword>
<dbReference type="InterPro" id="IPR007740">
    <property type="entry name" value="Ribosomal_mL49"/>
</dbReference>
<dbReference type="Gene3D" id="3.30.780.10">
    <property type="entry name" value="SUI1-like domain"/>
    <property type="match status" value="1"/>
</dbReference>
<proteinExistence type="inferred from homology"/>
<organism evidence="7 8">
    <name type="scientific">[Candida] railenensis</name>
    <dbReference type="NCBI Taxonomy" id="45579"/>
    <lineage>
        <taxon>Eukaryota</taxon>
        <taxon>Fungi</taxon>
        <taxon>Dikarya</taxon>
        <taxon>Ascomycota</taxon>
        <taxon>Saccharomycotina</taxon>
        <taxon>Pichiomycetes</taxon>
        <taxon>Debaryomycetaceae</taxon>
        <taxon>Kurtzmaniella</taxon>
    </lineage>
</organism>
<dbReference type="Proteomes" id="UP000837801">
    <property type="component" value="Unassembled WGS sequence"/>
</dbReference>
<dbReference type="EMBL" id="CAKXYY010000005">
    <property type="protein sequence ID" value="CAH2352024.1"/>
    <property type="molecule type" value="Genomic_DNA"/>
</dbReference>
<dbReference type="PANTHER" id="PTHR13477">
    <property type="entry name" value="MITOCHONDRIAL 39S RIBOSOMAL PROTEIN L49"/>
    <property type="match status" value="1"/>
</dbReference>
<evidence type="ECO:0000256" key="5">
    <source>
        <dbReference type="ARBA" id="ARBA00023274"/>
    </source>
</evidence>
<dbReference type="GO" id="GO:0005762">
    <property type="term" value="C:mitochondrial large ribosomal subunit"/>
    <property type="evidence" value="ECO:0007669"/>
    <property type="project" value="TreeGrafter"/>
</dbReference>
<evidence type="ECO:0000313" key="7">
    <source>
        <dbReference type="EMBL" id="CAH2352024.1"/>
    </source>
</evidence>
<keyword evidence="4" id="KW-0496">Mitochondrion</keyword>
<dbReference type="GO" id="GO:0006412">
    <property type="term" value="P:translation"/>
    <property type="evidence" value="ECO:0007669"/>
    <property type="project" value="InterPro"/>
</dbReference>
<reference evidence="7" key="1">
    <citation type="submission" date="2022-03" db="EMBL/GenBank/DDBJ databases">
        <authorList>
            <person name="Legras J.-L."/>
            <person name="Devillers H."/>
            <person name="Grondin C."/>
        </authorList>
    </citation>
    <scope>NUCLEOTIDE SEQUENCE</scope>
    <source>
        <strain evidence="7">CLIB 1423</strain>
    </source>
</reference>
<gene>
    <name evidence="7" type="ORF">CLIB1423_05S03906</name>
</gene>
<dbReference type="PANTHER" id="PTHR13477:SF0">
    <property type="entry name" value="LARGE RIBOSOMAL SUBUNIT PROTEIN ML49"/>
    <property type="match status" value="1"/>
</dbReference>
<comment type="similarity">
    <text evidence="2">Belongs to the mitochondrion-specific ribosomal protein mL49 family.</text>
</comment>
<dbReference type="GO" id="GO:0003735">
    <property type="term" value="F:structural constituent of ribosome"/>
    <property type="evidence" value="ECO:0007669"/>
    <property type="project" value="InterPro"/>
</dbReference>